<dbReference type="Gene3D" id="3.30.530.20">
    <property type="match status" value="1"/>
</dbReference>
<organism evidence="1 2">
    <name type="scientific">Nostocoides australiense Ben110</name>
    <dbReference type="NCBI Taxonomy" id="1193182"/>
    <lineage>
        <taxon>Bacteria</taxon>
        <taxon>Bacillati</taxon>
        <taxon>Actinomycetota</taxon>
        <taxon>Actinomycetes</taxon>
        <taxon>Micrococcales</taxon>
        <taxon>Intrasporangiaceae</taxon>
        <taxon>Nostocoides</taxon>
    </lineage>
</organism>
<evidence type="ECO:0000313" key="2">
    <source>
        <dbReference type="Proteomes" id="UP000035763"/>
    </source>
</evidence>
<dbReference type="Pfam" id="PF10604">
    <property type="entry name" value="Polyketide_cyc2"/>
    <property type="match status" value="1"/>
</dbReference>
<dbReference type="EMBL" id="CAJA01000290">
    <property type="protein sequence ID" value="CCH73985.1"/>
    <property type="molecule type" value="Genomic_DNA"/>
</dbReference>
<dbReference type="Proteomes" id="UP000035763">
    <property type="component" value="Unassembled WGS sequence"/>
</dbReference>
<dbReference type="SUPFAM" id="SSF55961">
    <property type="entry name" value="Bet v1-like"/>
    <property type="match status" value="1"/>
</dbReference>
<dbReference type="InterPro" id="IPR019587">
    <property type="entry name" value="Polyketide_cyclase/dehydratase"/>
</dbReference>
<dbReference type="OrthoDB" id="197829at2"/>
<dbReference type="AlphaFoldDB" id="W6JZ75"/>
<protein>
    <submittedName>
        <fullName evidence="1">Putative cyclase/dehyrase</fullName>
    </submittedName>
</protein>
<sequence length="185" mass="21076">MPQVSADVYVPVPPELAFAVSQTTGQVRLRWDPFIRRQFFLDGATAPGPGVRTKTFARLGPSMVSEYASYRPPTSVGMTMVRGPWFFSRFGGGWRFEREGTGCRAVWKYTFDVRPDWLRPVGHRLGHWLLGREIRRRIHGFAKGCTDPVVVEAARALLARVDDGALDEEARREQRTLGHDLRYQQ</sequence>
<evidence type="ECO:0000313" key="1">
    <source>
        <dbReference type="EMBL" id="CCH73985.1"/>
    </source>
</evidence>
<comment type="caution">
    <text evidence="1">The sequence shown here is derived from an EMBL/GenBank/DDBJ whole genome shotgun (WGS) entry which is preliminary data.</text>
</comment>
<dbReference type="STRING" id="1193182.BN11_360013"/>
<name>W6JZ75_9MICO</name>
<dbReference type="InterPro" id="IPR023393">
    <property type="entry name" value="START-like_dom_sf"/>
</dbReference>
<keyword evidence="2" id="KW-1185">Reference proteome</keyword>
<gene>
    <name evidence="1" type="ORF">BN11_360013</name>
</gene>
<accession>W6JZ75</accession>
<reference evidence="1 2" key="1">
    <citation type="journal article" date="2013" name="ISME J.">
        <title>A metabolic model for members of the genus Tetrasphaera involved in enhanced biological phosphorus removal.</title>
        <authorList>
            <person name="Kristiansen R."/>
            <person name="Nguyen H.T.T."/>
            <person name="Saunders A.M."/>
            <person name="Nielsen J.L."/>
            <person name="Wimmer R."/>
            <person name="Le V.Q."/>
            <person name="McIlroy S.J."/>
            <person name="Petrovski S."/>
            <person name="Seviour R.J."/>
            <person name="Calteau A."/>
            <person name="Nielsen K.L."/>
            <person name="Nielsen P.H."/>
        </authorList>
    </citation>
    <scope>NUCLEOTIDE SEQUENCE [LARGE SCALE GENOMIC DNA]</scope>
    <source>
        <strain evidence="1 2">Ben110</strain>
    </source>
</reference>
<proteinExistence type="predicted"/>